<proteinExistence type="predicted"/>
<evidence type="ECO:0000313" key="2">
    <source>
        <dbReference type="Proteomes" id="UP001162162"/>
    </source>
</evidence>
<dbReference type="AlphaFoldDB" id="A0AAV8YDL1"/>
<evidence type="ECO:0000313" key="1">
    <source>
        <dbReference type="EMBL" id="KAJ8949229.1"/>
    </source>
</evidence>
<reference evidence="1" key="1">
    <citation type="journal article" date="2023" name="Insect Mol. Biol.">
        <title>Genome sequencing provides insights into the evolution of gene families encoding plant cell wall-degrading enzymes in longhorned beetles.</title>
        <authorList>
            <person name="Shin N.R."/>
            <person name="Okamura Y."/>
            <person name="Kirsch R."/>
            <person name="Pauchet Y."/>
        </authorList>
    </citation>
    <scope>NUCLEOTIDE SEQUENCE</scope>
    <source>
        <strain evidence="1">AMC_N1</strain>
    </source>
</reference>
<organism evidence="1 2">
    <name type="scientific">Aromia moschata</name>
    <dbReference type="NCBI Taxonomy" id="1265417"/>
    <lineage>
        <taxon>Eukaryota</taxon>
        <taxon>Metazoa</taxon>
        <taxon>Ecdysozoa</taxon>
        <taxon>Arthropoda</taxon>
        <taxon>Hexapoda</taxon>
        <taxon>Insecta</taxon>
        <taxon>Pterygota</taxon>
        <taxon>Neoptera</taxon>
        <taxon>Endopterygota</taxon>
        <taxon>Coleoptera</taxon>
        <taxon>Polyphaga</taxon>
        <taxon>Cucujiformia</taxon>
        <taxon>Chrysomeloidea</taxon>
        <taxon>Cerambycidae</taxon>
        <taxon>Cerambycinae</taxon>
        <taxon>Callichromatini</taxon>
        <taxon>Aromia</taxon>
    </lineage>
</organism>
<sequence length="528" mass="60242">MLFLEKPDNIKPGRLSIEIEKEDYEEVRNIFYSPDVVIPSSVVSQATNYSGFENDSDSSSSMEIPTSEQIIVKTIDLEQRQLSTSNSDSEDHNRFDQCGEDVASLPCLYQKNEPNESALNNITNIDTLTPNDTEKKRKLTLIISKCNKENAYTVKRKFRSITPDKSVTVDKLDVELVNNLFSKEANTLQEHPSVEDTCKSVVRLQEENSNYTENISEGYCTLNTENTIVKEDEEITEISYIVVSPKSEKPVEHGPENLNQKKVNISVEESCKNVDGFQEENGNYTTHISEGYCTLNTVAKKDDEMPEVRYVVVSPKNEKAVEPKYLNPKILNATPETKYENTVNPDISPDLFLEEETGQKLDNNAINRIYITEEKYIINKDRRILKRVQGALKGILPPLSVTVVQMSIKEMLNRLESNKDYFWTSGCSDKSIDVNKNDSLNTSNESSFNGEFRSLLITGSLEHCVNSTWPQIMTHRHHGLHYNRSKLSEEFEELCANMHRDTLELRLSQHEIGFTKEEKSEKKSTEDS</sequence>
<accession>A0AAV8YDL1</accession>
<protein>
    <submittedName>
        <fullName evidence="1">Uncharacterized protein</fullName>
    </submittedName>
</protein>
<gene>
    <name evidence="1" type="ORF">NQ318_022741</name>
</gene>
<dbReference type="Proteomes" id="UP001162162">
    <property type="component" value="Unassembled WGS sequence"/>
</dbReference>
<comment type="caution">
    <text evidence="1">The sequence shown here is derived from an EMBL/GenBank/DDBJ whole genome shotgun (WGS) entry which is preliminary data.</text>
</comment>
<name>A0AAV8YDL1_9CUCU</name>
<keyword evidence="2" id="KW-1185">Reference proteome</keyword>
<dbReference type="EMBL" id="JAPWTK010000121">
    <property type="protein sequence ID" value="KAJ8949229.1"/>
    <property type="molecule type" value="Genomic_DNA"/>
</dbReference>